<feature type="transmembrane region" description="Helical" evidence="8">
    <location>
        <begin position="1845"/>
        <end position="1862"/>
    </location>
</feature>
<dbReference type="EMBL" id="BMAR01000018">
    <property type="protein sequence ID" value="GFR47417.1"/>
    <property type="molecule type" value="Genomic_DNA"/>
</dbReference>
<feature type="domain" description="CSC1/OSCA1-like N-terminal transmembrane" evidence="10">
    <location>
        <begin position="21"/>
        <end position="182"/>
    </location>
</feature>
<keyword evidence="5 8" id="KW-1133">Transmembrane helix</keyword>
<feature type="compositionally biased region" description="Pro residues" evidence="7">
    <location>
        <begin position="316"/>
        <end position="328"/>
    </location>
</feature>
<evidence type="ECO:0000259" key="11">
    <source>
        <dbReference type="Pfam" id="PF14703"/>
    </source>
</evidence>
<gene>
    <name evidence="12" type="ORF">Agub_g9134</name>
</gene>
<evidence type="ECO:0008006" key="14">
    <source>
        <dbReference type="Google" id="ProtNLM"/>
    </source>
</evidence>
<feature type="compositionally biased region" description="Low complexity" evidence="7">
    <location>
        <begin position="989"/>
        <end position="1000"/>
    </location>
</feature>
<evidence type="ECO:0000313" key="12">
    <source>
        <dbReference type="EMBL" id="GFR47417.1"/>
    </source>
</evidence>
<evidence type="ECO:0000256" key="4">
    <source>
        <dbReference type="ARBA" id="ARBA00022692"/>
    </source>
</evidence>
<feature type="region of interest" description="Disordered" evidence="7">
    <location>
        <begin position="1399"/>
        <end position="1448"/>
    </location>
</feature>
<evidence type="ECO:0000256" key="3">
    <source>
        <dbReference type="ARBA" id="ARBA00022448"/>
    </source>
</evidence>
<evidence type="ECO:0000256" key="6">
    <source>
        <dbReference type="ARBA" id="ARBA00023136"/>
    </source>
</evidence>
<feature type="compositionally biased region" description="Gly residues" evidence="7">
    <location>
        <begin position="691"/>
        <end position="706"/>
    </location>
</feature>
<dbReference type="Pfam" id="PF13967">
    <property type="entry name" value="RSN1_TM"/>
    <property type="match status" value="1"/>
</dbReference>
<feature type="transmembrane region" description="Helical" evidence="8">
    <location>
        <begin position="25"/>
        <end position="46"/>
    </location>
</feature>
<feature type="compositionally biased region" description="Low complexity" evidence="7">
    <location>
        <begin position="329"/>
        <end position="356"/>
    </location>
</feature>
<feature type="transmembrane region" description="Helical" evidence="8">
    <location>
        <begin position="446"/>
        <end position="467"/>
    </location>
</feature>
<keyword evidence="13" id="KW-1185">Reference proteome</keyword>
<evidence type="ECO:0000256" key="8">
    <source>
        <dbReference type="SAM" id="Phobius"/>
    </source>
</evidence>
<feature type="compositionally biased region" description="Gly residues" evidence="7">
    <location>
        <begin position="487"/>
        <end position="496"/>
    </location>
</feature>
<evidence type="ECO:0000259" key="10">
    <source>
        <dbReference type="Pfam" id="PF13967"/>
    </source>
</evidence>
<comment type="similarity">
    <text evidence="2">Belongs to the CSC1 (TC 1.A.17) family.</text>
</comment>
<accession>A0AAD3DUP5</accession>
<feature type="transmembrane region" description="Helical" evidence="8">
    <location>
        <begin position="1819"/>
        <end position="1839"/>
    </location>
</feature>
<dbReference type="Pfam" id="PF02714">
    <property type="entry name" value="RSN1_7TM"/>
    <property type="match status" value="1"/>
</dbReference>
<feature type="domain" description="CSC1/OSCA1-like cytosolic" evidence="11">
    <location>
        <begin position="1336"/>
        <end position="1531"/>
    </location>
</feature>
<dbReference type="InterPro" id="IPR045122">
    <property type="entry name" value="Csc1-like"/>
</dbReference>
<keyword evidence="6 8" id="KW-0472">Membrane</keyword>
<feature type="transmembrane region" description="Helical" evidence="8">
    <location>
        <begin position="1615"/>
        <end position="1636"/>
    </location>
</feature>
<feature type="region of interest" description="Disordered" evidence="7">
    <location>
        <begin position="726"/>
        <end position="787"/>
    </location>
</feature>
<dbReference type="InterPro" id="IPR032880">
    <property type="entry name" value="CSC1/OSCA1-like_N"/>
</dbReference>
<dbReference type="GO" id="GO:0005886">
    <property type="term" value="C:plasma membrane"/>
    <property type="evidence" value="ECO:0007669"/>
    <property type="project" value="TreeGrafter"/>
</dbReference>
<sequence>MKMAINGTAFEFPYMVSDNQLKTSALLNFIFGTVCLVGFIGFRGTLRSVGGVYQRRRELSDLFLQPPALLLRGAARCCSWATAALRLSDADLVRSAGFDALMLNRCILMGLHMFSVLTALSLGILLPTYYSFDDVVSHRLHRGTNVAQLSRATLSNLPPGHAILWLPAGAVVGVVGYCGWVLLVHCHSYAELRMAYMLCLDAAGTQPRGQQQEQGGLADSCDSISSGGGGDDDSSHQGKKKGKEEESKKRSSGSTSLHAGGSGSAAVADMVGVVCRGGEGSANSAPVAVHTRTLPLRRSFPSSGALQGAAAGSGAPPLPPPPPPPPATTSPAAASLPTSPRSTTPGSPATTSTTSHLFHHPRHPHHSPRRHRRNHSTLEPSPDPQLQLPQPSSASSLRYSRSAQCLQALTAAASASALASGAPVTVSVGPTTHHRAAGALSYNPATTAAAVVGSGAAFVVASAAAVATPSPRRRAAMQALHAGAVMSGGGDLGRGRGQQVRAGTPRGDSSSSWAQPQRSGGQLDAAPGGCGETNSRPTEQLDPNAGLGPNFCFGLDTGLGLALEPGADPEQGPPLGLRLRLRLAAPWLRHVVVGAAERAARHKAADNLVAWVNPLRMLAKDREDWARQQLAADQDPDPQLPPPSSGHPPAATAAHGGVRVAAEDVLMALTGRAADVTDPWVTGGPTPAGRGAVGGGGGGSSGGGGGERVRWSDSVRGLVESLGLSLGGEEAGHGHRETAGSAATGLDAKPGWGSSGRNEAGRGTGTSPPCTSGAGVSAASPAGLRSQAPHEAPAVYRYWAPEAEQRCFNRVLRHRRRQQRQQQQEEEEGESPLAALHAGSEPPLPSCFHSHLNPMYGLAASRETTPGCSGGGGGRGGSNGGGYEVRSLGAAAEGLVVGGQVGLRRIDPWVSDTSRSPHRSSPVKGMFDGAVDGCSSDGVTPAGRLRAVGCESVGLGGAATSWSAVPGTLREERLGGDGGGDTSCSGQAGDSSDGESPSSDGEGGGCERPWTDCQQQPLVVGRCNARLRQLLKVRHGGRSHLVNCHHYAVLVRDVVLRPLERFNALGLPVMLTAASPPPQSPRTMTTTTEGDGDENAAAAAARCVVATEVDVEQGGGARGGMGAPRRFGFGCGAAAEEEGEKAEQEAEVDEHDPLLAALGDSAVGVSSSSGGGGFRKYDIGRRCRRRSDMPLRDRAVHLIHEVRRQGVHGGGGGAGGGSQHPSTRREEVQMTSANGAAARVGRRNGFNEEAGMAEDATLADEDNNEGRPLLGPFASPAGRRQAAAAAATTTTSCCCCTPGVTSLGDVATGTTPNAAFTGAGACLGQVPSPPSCMELPYDDSEEAAAVAAYYSQLFPDSFQRLVPVCNHRAVDELLFQWTAAMEQLAAALLAANMAARTAVPPAPPSSLHSHNPLIPAGATTTSTTTTMLPTPSQQLPAPADLPPASSCSSSHHQVAAVRRAAAAVLQLQRRIAEERCRTLQRPSRRAYVALFSSQRDAAAAAQCSPLAPPSRAQPLHFRACAAPPPDSVYWPALWTLPTGRAARLLASAPLLAVLAFPIGALTGALANLPVAVCGGTPQLNRLYWPWFCSSMQAEEGGGHPAGLLGRLAKSALTGLLPALLSLGWNAWVLPMALYLLAAIQSRCVSLPSLDRQMSRWFFWWSLLNMFLGAVVGGGLFQQLGAYLQDPGRVLLRIGTALPTASNFFLHYTLTKGLYSNWLRIAWPHLGCMAGAAARGLAGAALPRSWQDVFRIHSPPGYRFSSFYNGILQTHMVGLAYVVTAPLIAPIALLYFATAYLTWRYAAVYVYERQYESGGQMFPVLFDHLVGCLLVAELFSGAVLLTNGGWVQAVLLWAALTPALLAFRRVCVRRYIRPLEHPPMSLAMCAPPACVDPAVYLPPALREGSLGWYPESGKVWEQYGIPKYVI</sequence>
<feature type="compositionally biased region" description="Basic residues" evidence="7">
    <location>
        <begin position="357"/>
        <end position="375"/>
    </location>
</feature>
<name>A0AAD3DUP5_9CHLO</name>
<keyword evidence="4 8" id="KW-0812">Transmembrane</keyword>
<feature type="compositionally biased region" description="Low complexity" evidence="7">
    <location>
        <begin position="1419"/>
        <end position="1448"/>
    </location>
</feature>
<organism evidence="12 13">
    <name type="scientific">Astrephomene gubernaculifera</name>
    <dbReference type="NCBI Taxonomy" id="47775"/>
    <lineage>
        <taxon>Eukaryota</taxon>
        <taxon>Viridiplantae</taxon>
        <taxon>Chlorophyta</taxon>
        <taxon>core chlorophytes</taxon>
        <taxon>Chlorophyceae</taxon>
        <taxon>CS clade</taxon>
        <taxon>Chlamydomonadales</taxon>
        <taxon>Astrephomenaceae</taxon>
        <taxon>Astrephomene</taxon>
    </lineage>
</organism>
<feature type="region of interest" description="Disordered" evidence="7">
    <location>
        <begin position="487"/>
        <end position="545"/>
    </location>
</feature>
<feature type="region of interest" description="Disordered" evidence="7">
    <location>
        <begin position="298"/>
        <end position="399"/>
    </location>
</feature>
<protein>
    <recommendedName>
        <fullName evidence="14">CSC1/OSCA1-like 7TM region domain-containing protein</fullName>
    </recommendedName>
</protein>
<feature type="transmembrane region" description="Helical" evidence="8">
    <location>
        <begin position="162"/>
        <end position="184"/>
    </location>
</feature>
<evidence type="ECO:0000256" key="1">
    <source>
        <dbReference type="ARBA" id="ARBA00004141"/>
    </source>
</evidence>
<proteinExistence type="inferred from homology"/>
<comment type="subcellular location">
    <subcellularLocation>
        <location evidence="1">Membrane</location>
        <topology evidence="1">Multi-pass membrane protein</topology>
    </subcellularLocation>
</comment>
<feature type="compositionally biased region" description="Polar residues" evidence="7">
    <location>
        <begin position="507"/>
        <end position="520"/>
    </location>
</feature>
<feature type="region of interest" description="Disordered" evidence="7">
    <location>
        <begin position="633"/>
        <end position="655"/>
    </location>
</feature>
<feature type="region of interest" description="Disordered" evidence="7">
    <location>
        <begin position="1203"/>
        <end position="1247"/>
    </location>
</feature>
<dbReference type="Proteomes" id="UP001054857">
    <property type="component" value="Unassembled WGS sequence"/>
</dbReference>
<dbReference type="GO" id="GO:0005227">
    <property type="term" value="F:calcium-activated cation channel activity"/>
    <property type="evidence" value="ECO:0007669"/>
    <property type="project" value="InterPro"/>
</dbReference>
<comment type="caution">
    <text evidence="12">The sequence shown here is derived from an EMBL/GenBank/DDBJ whole genome shotgun (WGS) entry which is preliminary data.</text>
</comment>
<feature type="compositionally biased region" description="Gly residues" evidence="7">
    <location>
        <begin position="1207"/>
        <end position="1218"/>
    </location>
</feature>
<feature type="compositionally biased region" description="Low complexity" evidence="7">
    <location>
        <begin position="301"/>
        <end position="315"/>
    </location>
</feature>
<feature type="compositionally biased region" description="Low complexity" evidence="7">
    <location>
        <begin position="681"/>
        <end position="690"/>
    </location>
</feature>
<feature type="transmembrane region" description="Helical" evidence="8">
    <location>
        <begin position="1774"/>
        <end position="1798"/>
    </location>
</feature>
<feature type="region of interest" description="Disordered" evidence="7">
    <location>
        <begin position="208"/>
        <end position="263"/>
    </location>
</feature>
<feature type="transmembrane region" description="Helical" evidence="8">
    <location>
        <begin position="1657"/>
        <end position="1677"/>
    </location>
</feature>
<feature type="transmembrane region" description="Helical" evidence="8">
    <location>
        <begin position="111"/>
        <end position="132"/>
    </location>
</feature>
<feature type="compositionally biased region" description="Low complexity" evidence="7">
    <location>
        <begin position="384"/>
        <end position="399"/>
    </location>
</feature>
<feature type="compositionally biased region" description="Low complexity" evidence="7">
    <location>
        <begin position="772"/>
        <end position="783"/>
    </location>
</feature>
<evidence type="ECO:0000313" key="13">
    <source>
        <dbReference type="Proteomes" id="UP001054857"/>
    </source>
</evidence>
<evidence type="ECO:0000256" key="5">
    <source>
        <dbReference type="ARBA" id="ARBA00022989"/>
    </source>
</evidence>
<evidence type="ECO:0000256" key="7">
    <source>
        <dbReference type="SAM" id="MobiDB-lite"/>
    </source>
</evidence>
<dbReference type="Pfam" id="PF14703">
    <property type="entry name" value="PHM7_cyt"/>
    <property type="match status" value="1"/>
</dbReference>
<dbReference type="InterPro" id="IPR027815">
    <property type="entry name" value="CSC1/OSCA1-like_cyt"/>
</dbReference>
<evidence type="ECO:0000259" key="9">
    <source>
        <dbReference type="Pfam" id="PF02714"/>
    </source>
</evidence>
<evidence type="ECO:0000256" key="2">
    <source>
        <dbReference type="ARBA" id="ARBA00007779"/>
    </source>
</evidence>
<keyword evidence="3" id="KW-0813">Transport</keyword>
<feature type="region of interest" description="Disordered" evidence="7">
    <location>
        <begin position="964"/>
        <end position="1009"/>
    </location>
</feature>
<feature type="region of interest" description="Disordered" evidence="7">
    <location>
        <begin position="814"/>
        <end position="847"/>
    </location>
</feature>
<feature type="domain" description="CSC1/OSCA1-like 7TM region" evidence="9">
    <location>
        <begin position="1609"/>
        <end position="1834"/>
    </location>
</feature>
<dbReference type="PANTHER" id="PTHR13018:SF5">
    <property type="entry name" value="RE44586P"/>
    <property type="match status" value="1"/>
</dbReference>
<dbReference type="InterPro" id="IPR003864">
    <property type="entry name" value="CSC1/OSCA1-like_7TM"/>
</dbReference>
<dbReference type="PANTHER" id="PTHR13018">
    <property type="entry name" value="PROBABLE MEMBRANE PROTEIN DUF221-RELATED"/>
    <property type="match status" value="1"/>
</dbReference>
<feature type="region of interest" description="Disordered" evidence="7">
    <location>
        <begin position="677"/>
        <end position="710"/>
    </location>
</feature>
<reference evidence="12 13" key="1">
    <citation type="journal article" date="2021" name="Sci. Rep.">
        <title>Genome sequencing of the multicellular alga Astrephomene provides insights into convergent evolution of germ-soma differentiation.</title>
        <authorList>
            <person name="Yamashita S."/>
            <person name="Yamamoto K."/>
            <person name="Matsuzaki R."/>
            <person name="Suzuki S."/>
            <person name="Yamaguchi H."/>
            <person name="Hirooka S."/>
            <person name="Minakuchi Y."/>
            <person name="Miyagishima S."/>
            <person name="Kawachi M."/>
            <person name="Toyoda A."/>
            <person name="Nozaki H."/>
        </authorList>
    </citation>
    <scope>NUCLEOTIDE SEQUENCE [LARGE SCALE GENOMIC DNA]</scope>
    <source>
        <strain evidence="12 13">NIES-4017</strain>
    </source>
</reference>